<gene>
    <name evidence="3" type="primary">ga05158</name>
    <name evidence="4" type="synonym">ga05612</name>
    <name evidence="3" type="ORF">PR202_ga05158</name>
    <name evidence="4" type="ORF">PR202_ga05612</name>
</gene>
<name>A0AAV5BSZ8_ELECO</name>
<feature type="domain" description="DUF6598" evidence="2">
    <location>
        <begin position="203"/>
        <end position="403"/>
    </location>
</feature>
<keyword evidence="1" id="KW-0472">Membrane</keyword>
<evidence type="ECO:0000313" key="4">
    <source>
        <dbReference type="EMBL" id="GJM89418.1"/>
    </source>
</evidence>
<proteinExistence type="predicted"/>
<keyword evidence="5" id="KW-1185">Reference proteome</keyword>
<dbReference type="AlphaFoldDB" id="A0AAV5BSZ8"/>
<dbReference type="EMBL" id="BQKI01000002">
    <property type="protein sequence ID" value="GJM89017.1"/>
    <property type="molecule type" value="Genomic_DNA"/>
</dbReference>
<reference evidence="3" key="2">
    <citation type="submission" date="2021-12" db="EMBL/GenBank/DDBJ databases">
        <title>Resequencing data analysis of finger millet.</title>
        <authorList>
            <person name="Hatakeyama M."/>
            <person name="Aluri S."/>
            <person name="Balachadran M.T."/>
            <person name="Sivarajan S.R."/>
            <person name="Poveda L."/>
            <person name="Shimizu-Inatsugi R."/>
            <person name="Schlapbach R."/>
            <person name="Sreeman S.M."/>
            <person name="Shimizu K.K."/>
        </authorList>
    </citation>
    <scope>NUCLEOTIDE SEQUENCE</scope>
</reference>
<evidence type="ECO:0000256" key="1">
    <source>
        <dbReference type="SAM" id="Phobius"/>
    </source>
</evidence>
<dbReference type="EMBL" id="BQKI01000002">
    <property type="protein sequence ID" value="GJM89418.1"/>
    <property type="molecule type" value="Genomic_DNA"/>
</dbReference>
<keyword evidence="1" id="KW-0812">Transmembrane</keyword>
<protein>
    <recommendedName>
        <fullName evidence="2">DUF6598 domain-containing protein</fullName>
    </recommendedName>
</protein>
<sequence length="455" mass="50371">MADEEGGDLVDLPAYVEDDTETAAAKADWAKRRAEGMWGMHKILLGFLHAVVGVEALAFAFAGLGWVMVARFVVWIGCTGSVVVWDELDENMGTVRKVDDGGCLGSDSWVERVVDMVAGAMGWHFCRCWLMAWCEWYLLPEPDFDKLSKGGLRSNSPTERIKVEHDKYPVIPARHVDRQVESSAGAMRHLPVTLSGPQLALSANIISIKLVESAIGFPLDVYGTIVVRDELDCKRIYLFQHQDNCQRISSMDESLSLTGPSRGLVAFKNLYFEIDLKCKNHLAVKERVLCNWFVKDSTLTNTSNVVRNRFVGKICTLDLAYAPAHRAVEVAIKVKIHDILRTEYTEFHGKVTACINGIPEEVVIYDSKAAGCVIKVGDDGLLELLRCVVSVPIDKMVSFKLVSHDGHFVLDSYPRMWGGFVPSGRLRNAGRIELAGAGKEQAGHLKRAPSLRPIG</sequence>
<evidence type="ECO:0000259" key="2">
    <source>
        <dbReference type="Pfam" id="PF20241"/>
    </source>
</evidence>
<dbReference type="PANTHER" id="PTHR33065:SF163">
    <property type="entry name" value="OS05G0112700 PROTEIN"/>
    <property type="match status" value="1"/>
</dbReference>
<evidence type="ECO:0000313" key="3">
    <source>
        <dbReference type="EMBL" id="GJM89017.1"/>
    </source>
</evidence>
<dbReference type="InterPro" id="IPR046533">
    <property type="entry name" value="DUF6598"/>
</dbReference>
<reference evidence="3" key="1">
    <citation type="journal article" date="2018" name="DNA Res.">
        <title>Multiple hybrid de novo genome assembly of finger millet, an orphan allotetraploid crop.</title>
        <authorList>
            <person name="Hatakeyama M."/>
            <person name="Aluri S."/>
            <person name="Balachadran M.T."/>
            <person name="Sivarajan S.R."/>
            <person name="Patrignani A."/>
            <person name="Gruter S."/>
            <person name="Poveda L."/>
            <person name="Shimizu-Inatsugi R."/>
            <person name="Baeten J."/>
            <person name="Francoijs K.J."/>
            <person name="Nataraja K.N."/>
            <person name="Reddy Y.A.N."/>
            <person name="Phadnis S."/>
            <person name="Ravikumar R.L."/>
            <person name="Schlapbach R."/>
            <person name="Sreeman S.M."/>
            <person name="Shimizu K.K."/>
        </authorList>
    </citation>
    <scope>NUCLEOTIDE SEQUENCE</scope>
</reference>
<accession>A0AAV5BSZ8</accession>
<dbReference type="PANTHER" id="PTHR33065">
    <property type="entry name" value="OS07G0486400 PROTEIN"/>
    <property type="match status" value="1"/>
</dbReference>
<organism evidence="3 5">
    <name type="scientific">Eleusine coracana subsp. coracana</name>
    <dbReference type="NCBI Taxonomy" id="191504"/>
    <lineage>
        <taxon>Eukaryota</taxon>
        <taxon>Viridiplantae</taxon>
        <taxon>Streptophyta</taxon>
        <taxon>Embryophyta</taxon>
        <taxon>Tracheophyta</taxon>
        <taxon>Spermatophyta</taxon>
        <taxon>Magnoliopsida</taxon>
        <taxon>Liliopsida</taxon>
        <taxon>Poales</taxon>
        <taxon>Poaceae</taxon>
        <taxon>PACMAD clade</taxon>
        <taxon>Chloridoideae</taxon>
        <taxon>Cynodonteae</taxon>
        <taxon>Eleusininae</taxon>
        <taxon>Eleusine</taxon>
    </lineage>
</organism>
<keyword evidence="1" id="KW-1133">Transmembrane helix</keyword>
<dbReference type="Proteomes" id="UP001054889">
    <property type="component" value="Unassembled WGS sequence"/>
</dbReference>
<comment type="caution">
    <text evidence="3">The sequence shown here is derived from an EMBL/GenBank/DDBJ whole genome shotgun (WGS) entry which is preliminary data.</text>
</comment>
<evidence type="ECO:0000313" key="5">
    <source>
        <dbReference type="Proteomes" id="UP001054889"/>
    </source>
</evidence>
<feature type="transmembrane region" description="Helical" evidence="1">
    <location>
        <begin position="43"/>
        <end position="69"/>
    </location>
</feature>
<dbReference type="Pfam" id="PF20241">
    <property type="entry name" value="DUF6598"/>
    <property type="match status" value="1"/>
</dbReference>